<organism evidence="5">
    <name type="scientific">freshwater metagenome</name>
    <dbReference type="NCBI Taxonomy" id="449393"/>
    <lineage>
        <taxon>unclassified sequences</taxon>
        <taxon>metagenomes</taxon>
        <taxon>ecological metagenomes</taxon>
    </lineage>
</organism>
<evidence type="ECO:0000259" key="2">
    <source>
        <dbReference type="Pfam" id="PF00487"/>
    </source>
</evidence>
<keyword evidence="1" id="KW-1133">Transmembrane helix</keyword>
<dbReference type="EMBL" id="CAFAAL010000223">
    <property type="protein sequence ID" value="CAB4819322.1"/>
    <property type="molecule type" value="Genomic_DNA"/>
</dbReference>
<accession>A0A6J6ZCE9</accession>
<dbReference type="EMBL" id="CAEZZP010000227">
    <property type="protein sequence ID" value="CAB4790245.1"/>
    <property type="molecule type" value="Genomic_DNA"/>
</dbReference>
<dbReference type="GO" id="GO:0008610">
    <property type="term" value="P:lipid biosynthetic process"/>
    <property type="evidence" value="ECO:0007669"/>
    <property type="project" value="UniProtKB-ARBA"/>
</dbReference>
<feature type="transmembrane region" description="Helical" evidence="1">
    <location>
        <begin position="44"/>
        <end position="63"/>
    </location>
</feature>
<reference evidence="5" key="1">
    <citation type="submission" date="2020-05" db="EMBL/GenBank/DDBJ databases">
        <authorList>
            <person name="Chiriac C."/>
            <person name="Salcher M."/>
            <person name="Ghai R."/>
            <person name="Kavagutti S V."/>
        </authorList>
    </citation>
    <scope>NUCLEOTIDE SEQUENCE</scope>
</reference>
<feature type="transmembrane region" description="Helical" evidence="1">
    <location>
        <begin position="17"/>
        <end position="38"/>
    </location>
</feature>
<dbReference type="InterPro" id="IPR012171">
    <property type="entry name" value="Fatty_acid_desaturase"/>
</dbReference>
<evidence type="ECO:0000313" key="4">
    <source>
        <dbReference type="EMBL" id="CAB4790245.1"/>
    </source>
</evidence>
<proteinExistence type="predicted"/>
<keyword evidence="1" id="KW-0472">Membrane</keyword>
<dbReference type="InterPro" id="IPR005804">
    <property type="entry name" value="FA_desaturase_dom"/>
</dbReference>
<dbReference type="EMBL" id="CAEZYH010000209">
    <property type="protein sequence ID" value="CAB4738753.1"/>
    <property type="molecule type" value="Genomic_DNA"/>
</dbReference>
<evidence type="ECO:0000256" key="1">
    <source>
        <dbReference type="SAM" id="Phobius"/>
    </source>
</evidence>
<sequence length="289" mass="33244">MTPAEERAIATKYMGGFAWPTVLLFIFNCTVFTGTIVLCVNGSLPMYVGLIINSIITYFFYTIHHEANHGNISGQNKSLRWVDQAMGTVASLPLQLNFQAYSPSHLLHHAHTNIPGKDPDHFMAGPGKAVFPRWLITTIIKTFACIPFLADALFKVLPAQISAGIKYFKSDRPGLYRHLQASLLLLVVSFFFGQGLNFLLLWWLPTQFGQLILQVWFVWLPHVPFNETSRYRNTRIRGWIFSHVMLLGQDHHLIHHMYPRVPFYKYRRLFREIRPSLEANNASIRIPAY</sequence>
<gene>
    <name evidence="3" type="ORF">UFOPK2658_02152</name>
    <name evidence="4" type="ORF">UFOPK2880_01999</name>
    <name evidence="5" type="ORF">UFOPK3004_01745</name>
</gene>
<dbReference type="PANTHER" id="PTHR19353">
    <property type="entry name" value="FATTY ACID DESATURASE 2"/>
    <property type="match status" value="1"/>
</dbReference>
<protein>
    <submittedName>
        <fullName evidence="5">Unannotated protein</fullName>
    </submittedName>
</protein>
<dbReference type="Pfam" id="PF00487">
    <property type="entry name" value="FA_desaturase"/>
    <property type="match status" value="1"/>
</dbReference>
<keyword evidence="1" id="KW-0812">Transmembrane</keyword>
<evidence type="ECO:0000313" key="5">
    <source>
        <dbReference type="EMBL" id="CAB4819322.1"/>
    </source>
</evidence>
<feature type="transmembrane region" description="Helical" evidence="1">
    <location>
        <begin position="181"/>
        <end position="202"/>
    </location>
</feature>
<name>A0A6J6ZCE9_9ZZZZ</name>
<feature type="domain" description="Fatty acid desaturase" evidence="2">
    <location>
        <begin position="46"/>
        <end position="285"/>
    </location>
</feature>
<dbReference type="AlphaFoldDB" id="A0A6J6ZCE9"/>
<evidence type="ECO:0000313" key="3">
    <source>
        <dbReference type="EMBL" id="CAB4738753.1"/>
    </source>
</evidence>
<dbReference type="GO" id="GO:0016020">
    <property type="term" value="C:membrane"/>
    <property type="evidence" value="ECO:0007669"/>
    <property type="project" value="TreeGrafter"/>
</dbReference>
<dbReference type="GO" id="GO:0016717">
    <property type="term" value="F:oxidoreductase activity, acting on paired donors, with oxidation of a pair of donors resulting in the reduction of molecular oxygen to two molecules of water"/>
    <property type="evidence" value="ECO:0007669"/>
    <property type="project" value="TreeGrafter"/>
</dbReference>
<dbReference type="PANTHER" id="PTHR19353:SF19">
    <property type="entry name" value="DELTA(5) FATTY ACID DESATURASE C-RELATED"/>
    <property type="match status" value="1"/>
</dbReference>